<dbReference type="GO" id="GO:0071816">
    <property type="term" value="P:tail-anchored membrane protein insertion into ER membrane"/>
    <property type="evidence" value="ECO:0007669"/>
    <property type="project" value="TreeGrafter"/>
</dbReference>
<feature type="domain" description="Ubiquitin-like" evidence="3">
    <location>
        <begin position="1"/>
        <end position="71"/>
    </location>
</feature>
<keyword evidence="2" id="KW-0963">Cytoplasm</keyword>
<dbReference type="SMART" id="SM00213">
    <property type="entry name" value="UBQ"/>
    <property type="match status" value="1"/>
</dbReference>
<organism evidence="4 5">
    <name type="scientific">Leptotrombidium deliense</name>
    <dbReference type="NCBI Taxonomy" id="299467"/>
    <lineage>
        <taxon>Eukaryota</taxon>
        <taxon>Metazoa</taxon>
        <taxon>Ecdysozoa</taxon>
        <taxon>Arthropoda</taxon>
        <taxon>Chelicerata</taxon>
        <taxon>Arachnida</taxon>
        <taxon>Acari</taxon>
        <taxon>Acariformes</taxon>
        <taxon>Trombidiformes</taxon>
        <taxon>Prostigmata</taxon>
        <taxon>Anystina</taxon>
        <taxon>Parasitengona</taxon>
        <taxon>Trombiculoidea</taxon>
        <taxon>Trombiculidae</taxon>
        <taxon>Leptotrombidium</taxon>
    </lineage>
</organism>
<dbReference type="InterPro" id="IPR047154">
    <property type="entry name" value="UBL4A-like"/>
</dbReference>
<proteinExistence type="predicted"/>
<dbReference type="PRINTS" id="PR00348">
    <property type="entry name" value="UBIQUITIN"/>
</dbReference>
<dbReference type="InterPro" id="IPR019956">
    <property type="entry name" value="Ubiquitin_dom"/>
</dbReference>
<dbReference type="GO" id="GO:0051087">
    <property type="term" value="F:protein-folding chaperone binding"/>
    <property type="evidence" value="ECO:0007669"/>
    <property type="project" value="TreeGrafter"/>
</dbReference>
<dbReference type="OrthoDB" id="417450at2759"/>
<accession>A0A443SLP1</accession>
<dbReference type="VEuPathDB" id="VectorBase:LDEU003596"/>
<dbReference type="Gene3D" id="3.10.20.90">
    <property type="entry name" value="Phosphatidylinositol 3-kinase Catalytic Subunit, Chain A, domain 1"/>
    <property type="match status" value="1"/>
</dbReference>
<dbReference type="InterPro" id="IPR000626">
    <property type="entry name" value="Ubiquitin-like_dom"/>
</dbReference>
<keyword evidence="5" id="KW-1185">Reference proteome</keyword>
<dbReference type="GO" id="GO:0071818">
    <property type="term" value="C:BAT3 complex"/>
    <property type="evidence" value="ECO:0007669"/>
    <property type="project" value="TreeGrafter"/>
</dbReference>
<evidence type="ECO:0000256" key="2">
    <source>
        <dbReference type="ARBA" id="ARBA00022490"/>
    </source>
</evidence>
<dbReference type="Proteomes" id="UP000288716">
    <property type="component" value="Unassembled WGS sequence"/>
</dbReference>
<dbReference type="AlphaFoldDB" id="A0A443SLP1"/>
<evidence type="ECO:0000256" key="1">
    <source>
        <dbReference type="ARBA" id="ARBA00004514"/>
    </source>
</evidence>
<dbReference type="Pfam" id="PF00240">
    <property type="entry name" value="ubiquitin"/>
    <property type="match status" value="1"/>
</dbReference>
<dbReference type="FunFam" id="3.10.20.90:FF:000205">
    <property type="entry name" value="2'-5'-oligoadenylate synthase-like protein 2"/>
    <property type="match status" value="1"/>
</dbReference>
<dbReference type="SUPFAM" id="SSF54236">
    <property type="entry name" value="Ubiquitin-like"/>
    <property type="match status" value="1"/>
</dbReference>
<dbReference type="PANTHER" id="PTHR46555:SF1">
    <property type="entry name" value="UBIQUITIN-LIKE PROTEIN 4A"/>
    <property type="match status" value="1"/>
</dbReference>
<dbReference type="PROSITE" id="PS00299">
    <property type="entry name" value="UBIQUITIN_1"/>
    <property type="match status" value="1"/>
</dbReference>
<dbReference type="EMBL" id="NCKV01001378">
    <property type="protein sequence ID" value="RWS28444.1"/>
    <property type="molecule type" value="Genomic_DNA"/>
</dbReference>
<evidence type="ECO:0000259" key="3">
    <source>
        <dbReference type="PROSITE" id="PS50053"/>
    </source>
</evidence>
<protein>
    <submittedName>
        <fullName evidence="4">Ubiquitin-like protein 4A</fullName>
    </submittedName>
</protein>
<comment type="caution">
    <text evidence="4">The sequence shown here is derived from an EMBL/GenBank/DDBJ whole genome shotgun (WGS) entry which is preliminary data.</text>
</comment>
<reference evidence="4 5" key="1">
    <citation type="journal article" date="2018" name="Gigascience">
        <title>Genomes of trombidid mites reveal novel predicted allergens and laterally-transferred genes associated with secondary metabolism.</title>
        <authorList>
            <person name="Dong X."/>
            <person name="Chaisiri K."/>
            <person name="Xia D."/>
            <person name="Armstrong S.D."/>
            <person name="Fang Y."/>
            <person name="Donnelly M.J."/>
            <person name="Kadowaki T."/>
            <person name="McGarry J.W."/>
            <person name="Darby A.C."/>
            <person name="Makepeace B.L."/>
        </authorList>
    </citation>
    <scope>NUCLEOTIDE SEQUENCE [LARGE SCALE GENOMIC DNA]</scope>
    <source>
        <strain evidence="4">UoL-UT</strain>
    </source>
</reference>
<evidence type="ECO:0000313" key="4">
    <source>
        <dbReference type="EMBL" id="RWS28444.1"/>
    </source>
</evidence>
<dbReference type="InterPro" id="IPR019954">
    <property type="entry name" value="Ubiquitin_CS"/>
</dbReference>
<comment type="subcellular location">
    <subcellularLocation>
        <location evidence="1">Cytoplasm</location>
        <location evidence="1">Cytosol</location>
    </subcellularLocation>
</comment>
<dbReference type="STRING" id="299467.A0A443SLP1"/>
<sequence>MKISVKLLQGKDLQFEVDANDSVLSLKEKIASKFEIPVKDQRLLFKGKTLNDNENIEAYSIVEGSKLFLSLPTNNVETNEESLFFQSIQDLLKKHFSQEEIPKIVWELKKDAKHLVECLSLDDIERIANRRSSKVDA</sequence>
<dbReference type="GO" id="GO:0006620">
    <property type="term" value="P:post-translational protein targeting to endoplasmic reticulum membrane"/>
    <property type="evidence" value="ECO:0007669"/>
    <property type="project" value="InterPro"/>
</dbReference>
<name>A0A443SLP1_9ACAR</name>
<dbReference type="PROSITE" id="PS50053">
    <property type="entry name" value="UBIQUITIN_2"/>
    <property type="match status" value="1"/>
</dbReference>
<gene>
    <name evidence="4" type="ORF">B4U80_12795</name>
</gene>
<dbReference type="PANTHER" id="PTHR46555">
    <property type="entry name" value="UBIQUITIN-LIKE PROTEIN 4A"/>
    <property type="match status" value="1"/>
</dbReference>
<evidence type="ECO:0000313" key="5">
    <source>
        <dbReference type="Proteomes" id="UP000288716"/>
    </source>
</evidence>
<dbReference type="InterPro" id="IPR029071">
    <property type="entry name" value="Ubiquitin-like_domsf"/>
</dbReference>